<gene>
    <name evidence="1" type="primary">RvY_19183</name>
    <name evidence="1" type="synonym">RvY_19183.3</name>
    <name evidence="1" type="ORF">RvY_19183-3</name>
</gene>
<proteinExistence type="predicted"/>
<evidence type="ECO:0000313" key="2">
    <source>
        <dbReference type="Proteomes" id="UP000186922"/>
    </source>
</evidence>
<dbReference type="EMBL" id="BDGG01000025">
    <property type="protein sequence ID" value="GAV09687.1"/>
    <property type="molecule type" value="Genomic_DNA"/>
</dbReference>
<protein>
    <submittedName>
        <fullName evidence="1">Uncharacterized protein</fullName>
    </submittedName>
</protein>
<dbReference type="AlphaFoldDB" id="A0A1D1W8K3"/>
<organism evidence="1 2">
    <name type="scientific">Ramazzottius varieornatus</name>
    <name type="common">Water bear</name>
    <name type="synonym">Tardigrade</name>
    <dbReference type="NCBI Taxonomy" id="947166"/>
    <lineage>
        <taxon>Eukaryota</taxon>
        <taxon>Metazoa</taxon>
        <taxon>Ecdysozoa</taxon>
        <taxon>Tardigrada</taxon>
        <taxon>Eutardigrada</taxon>
        <taxon>Parachela</taxon>
        <taxon>Hypsibioidea</taxon>
        <taxon>Ramazzottiidae</taxon>
        <taxon>Ramazzottius</taxon>
    </lineage>
</organism>
<name>A0A1D1W8K3_RAMVA</name>
<keyword evidence="2" id="KW-1185">Reference proteome</keyword>
<evidence type="ECO:0000313" key="1">
    <source>
        <dbReference type="EMBL" id="GAV09687.1"/>
    </source>
</evidence>
<sequence>MLRGHTRMSLECRAHSGTAKETRRILDSRCLRRECEQKCDHDHPSWQFAASRPSLPFENHRFPGLQHSLIFYSPELPSHWEWRVEARGYFIKVPTPPKIP</sequence>
<comment type="caution">
    <text evidence="1">The sequence shown here is derived from an EMBL/GenBank/DDBJ whole genome shotgun (WGS) entry which is preliminary data.</text>
</comment>
<accession>A0A1D1W8K3</accession>
<reference evidence="1 2" key="1">
    <citation type="journal article" date="2016" name="Nat. Commun.">
        <title>Extremotolerant tardigrade genome and improved radiotolerance of human cultured cells by tardigrade-unique protein.</title>
        <authorList>
            <person name="Hashimoto T."/>
            <person name="Horikawa D.D."/>
            <person name="Saito Y."/>
            <person name="Kuwahara H."/>
            <person name="Kozuka-Hata H."/>
            <person name="Shin-I T."/>
            <person name="Minakuchi Y."/>
            <person name="Ohishi K."/>
            <person name="Motoyama A."/>
            <person name="Aizu T."/>
            <person name="Enomoto A."/>
            <person name="Kondo K."/>
            <person name="Tanaka S."/>
            <person name="Hara Y."/>
            <person name="Koshikawa S."/>
            <person name="Sagara H."/>
            <person name="Miura T."/>
            <person name="Yokobori S."/>
            <person name="Miyagawa K."/>
            <person name="Suzuki Y."/>
            <person name="Kubo T."/>
            <person name="Oyama M."/>
            <person name="Kohara Y."/>
            <person name="Fujiyama A."/>
            <person name="Arakawa K."/>
            <person name="Katayama T."/>
            <person name="Toyoda A."/>
            <person name="Kunieda T."/>
        </authorList>
    </citation>
    <scope>NUCLEOTIDE SEQUENCE [LARGE SCALE GENOMIC DNA]</scope>
    <source>
        <strain evidence="1 2">YOKOZUNA-1</strain>
    </source>
</reference>
<dbReference type="Proteomes" id="UP000186922">
    <property type="component" value="Unassembled WGS sequence"/>
</dbReference>